<evidence type="ECO:0000313" key="3">
    <source>
        <dbReference type="Proteomes" id="UP001368318"/>
    </source>
</evidence>
<reference evidence="1 3" key="1">
    <citation type="submission" date="2023-10" db="EMBL/GenBank/DDBJ databases">
        <title>Culture-based analysis of two novel bacteria associated with mangrove crab gills.</title>
        <authorList>
            <person name="Yang X."/>
            <person name="Garuglieri E."/>
            <person name="Van Goethem M.W."/>
            <person name="Fusi M."/>
            <person name="Marasco R."/>
            <person name="Daffonchio D.G."/>
        </authorList>
    </citation>
    <scope>NUCLEOTIDE SEQUENCE [LARGE SCALE GENOMIC DNA]</scope>
    <source>
        <strain evidence="2">UG2-1</strain>
        <strain evidence="1">UG2-2</strain>
        <strain evidence="3">UG2_2</strain>
    </source>
</reference>
<dbReference type="PROSITE" id="PS51257">
    <property type="entry name" value="PROKAR_LIPOPROTEIN"/>
    <property type="match status" value="1"/>
</dbReference>
<name>A0AAU6P182_9FLAO</name>
<sequence>MKKNSLIFSTIIILLVLLSCSKDDQDFIVGQESLTIEEIFKTKMVDASGKEVTTASLKTLWENKLKEEGFNVKLNTFSIIQTVDEQDNELFFLKTISKDGTIETGAFLSFDSQSNLYKLGSKQCTCTGCPNGCHLEVEGSTCTCSGCPEDTSKKCTKSETAIIEDP</sequence>
<dbReference type="EMBL" id="CP136924">
    <property type="protein sequence ID" value="WXA03666.1"/>
    <property type="molecule type" value="Genomic_DNA"/>
</dbReference>
<dbReference type="KEGG" id="mcaa:R3L15_03350"/>
<dbReference type="EMBL" id="CP136925">
    <property type="protein sequence ID" value="WXA13912.1"/>
    <property type="molecule type" value="Genomic_DNA"/>
</dbReference>
<accession>A0AAU6P182</accession>
<dbReference type="AlphaFoldDB" id="A0AAU6P182"/>
<gene>
    <name evidence="2" type="ORF">R3L15_03350</name>
    <name evidence="1" type="ORF">R3L16_04045</name>
</gene>
<evidence type="ECO:0000313" key="1">
    <source>
        <dbReference type="EMBL" id="WXA03666.1"/>
    </source>
</evidence>
<dbReference type="Proteomes" id="UP001368318">
    <property type="component" value="Chromosome"/>
</dbReference>
<dbReference type="RefSeq" id="WP_338733218.1">
    <property type="nucleotide sequence ID" value="NZ_CP136924.1"/>
</dbReference>
<organism evidence="1 3">
    <name type="scientific">Mangrovimonas cancribranchiae</name>
    <dbReference type="NCBI Taxonomy" id="3080055"/>
    <lineage>
        <taxon>Bacteria</taxon>
        <taxon>Pseudomonadati</taxon>
        <taxon>Bacteroidota</taxon>
        <taxon>Flavobacteriia</taxon>
        <taxon>Flavobacteriales</taxon>
        <taxon>Flavobacteriaceae</taxon>
        <taxon>Mangrovimonas</taxon>
    </lineage>
</organism>
<proteinExistence type="predicted"/>
<protein>
    <submittedName>
        <fullName evidence="1">Uncharacterized protein</fullName>
    </submittedName>
</protein>
<keyword evidence="3" id="KW-1185">Reference proteome</keyword>
<evidence type="ECO:0000313" key="2">
    <source>
        <dbReference type="EMBL" id="WXA13912.1"/>
    </source>
</evidence>